<evidence type="ECO:0000256" key="3">
    <source>
        <dbReference type="ARBA" id="ARBA00009370"/>
    </source>
</evidence>
<protein>
    <recommendedName>
        <fullName evidence="4 7">Signal peptidase I</fullName>
        <ecNumber evidence="4 7">3.4.21.89</ecNumber>
    </recommendedName>
</protein>
<accession>A0A1I0C0A5</accession>
<feature type="active site" evidence="6">
    <location>
        <position position="49"/>
    </location>
</feature>
<evidence type="ECO:0000256" key="2">
    <source>
        <dbReference type="ARBA" id="ARBA00004401"/>
    </source>
</evidence>
<evidence type="ECO:0000259" key="8">
    <source>
        <dbReference type="Pfam" id="PF10502"/>
    </source>
</evidence>
<proteinExistence type="inferred from homology"/>
<evidence type="ECO:0000256" key="4">
    <source>
        <dbReference type="ARBA" id="ARBA00013208"/>
    </source>
</evidence>
<dbReference type="GeneID" id="93277181"/>
<dbReference type="GO" id="GO:0004252">
    <property type="term" value="F:serine-type endopeptidase activity"/>
    <property type="evidence" value="ECO:0007669"/>
    <property type="project" value="InterPro"/>
</dbReference>
<sequence>MSDKEKTENEPFSWKAEIISWIQIIVAAVAIAFVLNNFVIANSRVPTGSMIPTIMAKTRVIGSRLSYINSDPERGDVVIFHFPDDPTGKTYYVKRIIGLPGETVDIVDGKVYIDGSDTPLEEPYLAEPMEGSWGPYEVPEGSYFMMGDNRNNSLDARYWENQYVKKDKIIAKVLFCYFPKFKKVV</sequence>
<dbReference type="Pfam" id="PF10502">
    <property type="entry name" value="Peptidase_S26"/>
    <property type="match status" value="1"/>
</dbReference>
<comment type="catalytic activity">
    <reaction evidence="1 7">
        <text>Cleavage of hydrophobic, N-terminal signal or leader sequences from secreted and periplasmic proteins.</text>
        <dbReference type="EC" id="3.4.21.89"/>
    </reaction>
</comment>
<dbReference type="PANTHER" id="PTHR43390:SF1">
    <property type="entry name" value="CHLOROPLAST PROCESSING PEPTIDASE"/>
    <property type="match status" value="1"/>
</dbReference>
<reference evidence="10" key="1">
    <citation type="submission" date="2016-10" db="EMBL/GenBank/DDBJ databases">
        <authorList>
            <person name="Varghese N."/>
            <person name="Submissions S."/>
        </authorList>
    </citation>
    <scope>NUCLEOTIDE SEQUENCE [LARGE SCALE GENOMIC DNA]</scope>
    <source>
        <strain evidence="10">NLAE-zl-G277</strain>
    </source>
</reference>
<dbReference type="PANTHER" id="PTHR43390">
    <property type="entry name" value="SIGNAL PEPTIDASE I"/>
    <property type="match status" value="1"/>
</dbReference>
<keyword evidence="5 7" id="KW-0378">Hydrolase</keyword>
<evidence type="ECO:0000256" key="6">
    <source>
        <dbReference type="PIRSR" id="PIRSR600223-1"/>
    </source>
</evidence>
<comment type="similarity">
    <text evidence="3 7">Belongs to the peptidase S26 family.</text>
</comment>
<comment type="subcellular location">
    <subcellularLocation>
        <location evidence="2">Cell membrane</location>
        <topology evidence="2">Single-pass type II membrane protein</topology>
    </subcellularLocation>
    <subcellularLocation>
        <location evidence="7">Membrane</location>
        <topology evidence="7">Single-pass type II membrane protein</topology>
    </subcellularLocation>
</comment>
<dbReference type="GO" id="GO:0005886">
    <property type="term" value="C:plasma membrane"/>
    <property type="evidence" value="ECO:0007669"/>
    <property type="project" value="UniProtKB-SubCell"/>
</dbReference>
<keyword evidence="10" id="KW-1185">Reference proteome</keyword>
<dbReference type="CDD" id="cd06530">
    <property type="entry name" value="S26_SPase_I"/>
    <property type="match status" value="1"/>
</dbReference>
<keyword evidence="7" id="KW-0812">Transmembrane</keyword>
<keyword evidence="7" id="KW-0472">Membrane</keyword>
<name>A0A1I0C0A5_9FIRM</name>
<dbReference type="PRINTS" id="PR00727">
    <property type="entry name" value="LEADERPTASE"/>
</dbReference>
<dbReference type="GO" id="GO:0006465">
    <property type="term" value="P:signal peptide processing"/>
    <property type="evidence" value="ECO:0007669"/>
    <property type="project" value="InterPro"/>
</dbReference>
<dbReference type="SUPFAM" id="SSF51306">
    <property type="entry name" value="LexA/Signal peptidase"/>
    <property type="match status" value="1"/>
</dbReference>
<dbReference type="GO" id="GO:0009003">
    <property type="term" value="F:signal peptidase activity"/>
    <property type="evidence" value="ECO:0007669"/>
    <property type="project" value="UniProtKB-EC"/>
</dbReference>
<dbReference type="NCBIfam" id="TIGR02227">
    <property type="entry name" value="sigpep_I_bact"/>
    <property type="match status" value="1"/>
</dbReference>
<dbReference type="PROSITE" id="PS00760">
    <property type="entry name" value="SPASE_I_2"/>
    <property type="match status" value="1"/>
</dbReference>
<dbReference type="EC" id="3.4.21.89" evidence="4 7"/>
<dbReference type="Gene3D" id="2.10.109.10">
    <property type="entry name" value="Umud Fragment, subunit A"/>
    <property type="match status" value="1"/>
</dbReference>
<feature type="transmembrane region" description="Helical" evidence="7">
    <location>
        <begin position="20"/>
        <end position="40"/>
    </location>
</feature>
<organism evidence="9 10">
    <name type="scientific">Enterocloster lavalensis</name>
    <dbReference type="NCBI Taxonomy" id="460384"/>
    <lineage>
        <taxon>Bacteria</taxon>
        <taxon>Bacillati</taxon>
        <taxon>Bacillota</taxon>
        <taxon>Clostridia</taxon>
        <taxon>Lachnospirales</taxon>
        <taxon>Lachnospiraceae</taxon>
        <taxon>Enterocloster</taxon>
    </lineage>
</organism>
<gene>
    <name evidence="9" type="ORF">SAMN05216313_102225</name>
</gene>
<evidence type="ECO:0000256" key="7">
    <source>
        <dbReference type="RuleBase" id="RU362042"/>
    </source>
</evidence>
<dbReference type="STRING" id="460384.SAMN05216313_102225"/>
<dbReference type="Proteomes" id="UP000198508">
    <property type="component" value="Unassembled WGS sequence"/>
</dbReference>
<evidence type="ECO:0000313" key="9">
    <source>
        <dbReference type="EMBL" id="SET12786.1"/>
    </source>
</evidence>
<keyword evidence="7" id="KW-0645">Protease</keyword>
<dbReference type="AlphaFoldDB" id="A0A1I0C0A5"/>
<keyword evidence="7" id="KW-1133">Transmembrane helix</keyword>
<evidence type="ECO:0000256" key="1">
    <source>
        <dbReference type="ARBA" id="ARBA00000677"/>
    </source>
</evidence>
<feature type="domain" description="Peptidase S26" evidence="8">
    <location>
        <begin position="19"/>
        <end position="178"/>
    </location>
</feature>
<dbReference type="RefSeq" id="WP_092360829.1">
    <property type="nucleotide sequence ID" value="NZ_CABJCG010000001.1"/>
</dbReference>
<evidence type="ECO:0000256" key="5">
    <source>
        <dbReference type="ARBA" id="ARBA00022801"/>
    </source>
</evidence>
<dbReference type="InterPro" id="IPR036286">
    <property type="entry name" value="LexA/Signal_pep-like_sf"/>
</dbReference>
<dbReference type="InterPro" id="IPR019533">
    <property type="entry name" value="Peptidase_S26"/>
</dbReference>
<dbReference type="InterPro" id="IPR019757">
    <property type="entry name" value="Pept_S26A_signal_pept_1_Lys-AS"/>
</dbReference>
<dbReference type="InterPro" id="IPR000223">
    <property type="entry name" value="Pept_S26A_signal_pept_1"/>
</dbReference>
<feature type="active site" evidence="6">
    <location>
        <position position="94"/>
    </location>
</feature>
<dbReference type="EMBL" id="FOIM01000002">
    <property type="protein sequence ID" value="SET12786.1"/>
    <property type="molecule type" value="Genomic_DNA"/>
</dbReference>
<evidence type="ECO:0000313" key="10">
    <source>
        <dbReference type="Proteomes" id="UP000198508"/>
    </source>
</evidence>